<dbReference type="GeneID" id="54583907"/>
<keyword evidence="3" id="KW-1185">Reference proteome</keyword>
<name>A0A6A6HRR6_9PLEO</name>
<gene>
    <name evidence="2" type="ORF">BU26DRAFT_525746</name>
</gene>
<evidence type="ECO:0000313" key="2">
    <source>
        <dbReference type="EMBL" id="KAF2240845.1"/>
    </source>
</evidence>
<dbReference type="EMBL" id="ML987215">
    <property type="protein sequence ID" value="KAF2240845.1"/>
    <property type="molecule type" value="Genomic_DNA"/>
</dbReference>
<sequence length="196" mass="22146">MAKVSEKCCSRRHRVHNRWLTRIARRAYFSVERHVMNEESGLVWSLQTDPRTFSTAPEQGLRALAVASPFSWSPWQASWTWADSQGADAATNCRRDRGGETVRNSAGGPHAPSKNSRRADSAKLQKQQFCSESPERRWTLTRLQRKIRQCTRVPASQPVTKIGPGPSVKRWQRLQGADQQTRPGGLRKGGSQKPRS</sequence>
<organism evidence="2 3">
    <name type="scientific">Trematosphaeria pertusa</name>
    <dbReference type="NCBI Taxonomy" id="390896"/>
    <lineage>
        <taxon>Eukaryota</taxon>
        <taxon>Fungi</taxon>
        <taxon>Dikarya</taxon>
        <taxon>Ascomycota</taxon>
        <taxon>Pezizomycotina</taxon>
        <taxon>Dothideomycetes</taxon>
        <taxon>Pleosporomycetidae</taxon>
        <taxon>Pleosporales</taxon>
        <taxon>Massarineae</taxon>
        <taxon>Trematosphaeriaceae</taxon>
        <taxon>Trematosphaeria</taxon>
    </lineage>
</organism>
<protein>
    <submittedName>
        <fullName evidence="2">Uncharacterized protein</fullName>
    </submittedName>
</protein>
<dbReference type="RefSeq" id="XP_033675849.1">
    <property type="nucleotide sequence ID" value="XM_033830577.1"/>
</dbReference>
<feature type="region of interest" description="Disordered" evidence="1">
    <location>
        <begin position="89"/>
        <end position="133"/>
    </location>
</feature>
<feature type="region of interest" description="Disordered" evidence="1">
    <location>
        <begin position="150"/>
        <end position="196"/>
    </location>
</feature>
<dbReference type="AlphaFoldDB" id="A0A6A6HRR6"/>
<accession>A0A6A6HRR6</accession>
<evidence type="ECO:0000256" key="1">
    <source>
        <dbReference type="SAM" id="MobiDB-lite"/>
    </source>
</evidence>
<evidence type="ECO:0000313" key="3">
    <source>
        <dbReference type="Proteomes" id="UP000800094"/>
    </source>
</evidence>
<reference evidence="2" key="1">
    <citation type="journal article" date="2020" name="Stud. Mycol.">
        <title>101 Dothideomycetes genomes: a test case for predicting lifestyles and emergence of pathogens.</title>
        <authorList>
            <person name="Haridas S."/>
            <person name="Albert R."/>
            <person name="Binder M."/>
            <person name="Bloem J."/>
            <person name="Labutti K."/>
            <person name="Salamov A."/>
            <person name="Andreopoulos B."/>
            <person name="Baker S."/>
            <person name="Barry K."/>
            <person name="Bills G."/>
            <person name="Bluhm B."/>
            <person name="Cannon C."/>
            <person name="Castanera R."/>
            <person name="Culley D."/>
            <person name="Daum C."/>
            <person name="Ezra D."/>
            <person name="Gonzalez J."/>
            <person name="Henrissat B."/>
            <person name="Kuo A."/>
            <person name="Liang C."/>
            <person name="Lipzen A."/>
            <person name="Lutzoni F."/>
            <person name="Magnuson J."/>
            <person name="Mondo S."/>
            <person name="Nolan M."/>
            <person name="Ohm R."/>
            <person name="Pangilinan J."/>
            <person name="Park H.-J."/>
            <person name="Ramirez L."/>
            <person name="Alfaro M."/>
            <person name="Sun H."/>
            <person name="Tritt A."/>
            <person name="Yoshinaga Y."/>
            <person name="Zwiers L.-H."/>
            <person name="Turgeon B."/>
            <person name="Goodwin S."/>
            <person name="Spatafora J."/>
            <person name="Crous P."/>
            <person name="Grigoriev I."/>
        </authorList>
    </citation>
    <scope>NUCLEOTIDE SEQUENCE</scope>
    <source>
        <strain evidence="2">CBS 122368</strain>
    </source>
</reference>
<proteinExistence type="predicted"/>
<dbReference type="Proteomes" id="UP000800094">
    <property type="component" value="Unassembled WGS sequence"/>
</dbReference>